<evidence type="ECO:0000256" key="4">
    <source>
        <dbReference type="ARBA" id="ARBA00022833"/>
    </source>
</evidence>
<feature type="domain" description="C3H1-type" evidence="8">
    <location>
        <begin position="122"/>
        <end position="148"/>
    </location>
</feature>
<keyword evidence="5" id="KW-0238">DNA-binding</keyword>
<evidence type="ECO:0000256" key="5">
    <source>
        <dbReference type="ARBA" id="ARBA00023125"/>
    </source>
</evidence>
<evidence type="ECO:0000256" key="2">
    <source>
        <dbReference type="ARBA" id="ARBA00022737"/>
    </source>
</evidence>
<dbReference type="InterPro" id="IPR016024">
    <property type="entry name" value="ARM-type_fold"/>
</dbReference>
<dbReference type="InterPro" id="IPR011989">
    <property type="entry name" value="ARM-like"/>
</dbReference>
<evidence type="ECO:0000256" key="7">
    <source>
        <dbReference type="SAM" id="MobiDB-lite"/>
    </source>
</evidence>
<dbReference type="Gene3D" id="3.30.1370.210">
    <property type="match status" value="1"/>
</dbReference>
<evidence type="ECO:0000256" key="6">
    <source>
        <dbReference type="PROSITE-ProRule" id="PRU00723"/>
    </source>
</evidence>
<dbReference type="Gene3D" id="1.25.10.10">
    <property type="entry name" value="Leucine-rich Repeat Variant"/>
    <property type="match status" value="1"/>
</dbReference>
<dbReference type="PROSITE" id="PS50103">
    <property type="entry name" value="ZF_C3H1"/>
    <property type="match status" value="1"/>
</dbReference>
<keyword evidence="3 6" id="KW-0863">Zinc-finger</keyword>
<proteinExistence type="predicted"/>
<gene>
    <name evidence="9" type="ORF">GOBAR_AA27677</name>
</gene>
<dbReference type="Proteomes" id="UP000239757">
    <property type="component" value="Unassembled WGS sequence"/>
</dbReference>
<evidence type="ECO:0000313" key="10">
    <source>
        <dbReference type="Proteomes" id="UP000239757"/>
    </source>
</evidence>
<evidence type="ECO:0000256" key="3">
    <source>
        <dbReference type="ARBA" id="ARBA00022771"/>
    </source>
</evidence>
<feature type="zinc finger region" description="C3H1-type" evidence="6">
    <location>
        <begin position="122"/>
        <end position="148"/>
    </location>
</feature>
<dbReference type="InterPro" id="IPR057444">
    <property type="entry name" value="Znf-CCCH_AtC3H23-like"/>
</dbReference>
<feature type="region of interest" description="Disordered" evidence="7">
    <location>
        <begin position="222"/>
        <end position="246"/>
    </location>
</feature>
<keyword evidence="1 6" id="KW-0479">Metal-binding</keyword>
<dbReference type="GO" id="GO:0008270">
    <property type="term" value="F:zinc ion binding"/>
    <property type="evidence" value="ECO:0007669"/>
    <property type="project" value="UniProtKB-KW"/>
</dbReference>
<feature type="compositionally biased region" description="Pro residues" evidence="7">
    <location>
        <begin position="227"/>
        <end position="238"/>
    </location>
</feature>
<dbReference type="GO" id="GO:0006355">
    <property type="term" value="P:regulation of DNA-templated transcription"/>
    <property type="evidence" value="ECO:0007669"/>
    <property type="project" value="UniProtKB-ARBA"/>
</dbReference>
<dbReference type="InterPro" id="IPR000571">
    <property type="entry name" value="Znf_CCCH"/>
</dbReference>
<dbReference type="SMART" id="SM00356">
    <property type="entry name" value="ZnF_C3H1"/>
    <property type="match status" value="2"/>
</dbReference>
<dbReference type="Pfam" id="PF25512">
    <property type="entry name" value="zf-CCCH_AtC3H23"/>
    <property type="match status" value="1"/>
</dbReference>
<dbReference type="AlphaFoldDB" id="A0A2P5WPI6"/>
<dbReference type="SUPFAM" id="SSF48371">
    <property type="entry name" value="ARM repeat"/>
    <property type="match status" value="1"/>
</dbReference>
<sequence length="692" mass="77311">MMIRKPITRSFPTVNIPDWETLNDSADNFPAVGFNCNAPCSPCPVEYLAALRRYLPSNDLELDTLSDDSDVHIIDAFSCDHFRMYEFKVRRCARGRSHDWTACPYAHPGERARRRDPRKFHYSGSACPDFRKGNCKKGDSCEFAHGVFECWLHPTRYRTQPCKDGTCCKRRVCFFAHTPEQLRVLPQQSPRGNGSGSGSSDMDYFGSPIRYRLDYVSSPTSILASPPISPPSDSPPTSPSGSFNSVSELTSSVRNLQFGKAKMGTTCSRGSCFVSPRSSMLRPGSPLTPTRTPTRSGLSKFELWESNNAFDEPAMERVESGRDLRTRMYAKLSEENSLDLLDPTGSGPDVGWDANPILSNDPHLSKLSQLLCNLKALLEKLQKYQGYTLPSILRRQIINYKIYQVAYSIDTEIQAYFDRQSVQNLVETLEGSDDEDEKVKVLAEFEKRLSQGFDSYFQDLILKAKVFSILELLLCDSSCSIRIQDQVALVIASLIRFNKDVFVGLVLMGPTVRALISTPSCCSIRVLSLLIKFIRIPLVDELEAHKEIPRIISLLSSENVSIQVGALDCILGIAYYGRREAIEAMLEAGLVEKLVKLQRLEKQSNDDENGTNNGGGSKSDPIMECDEEGYIGNCPFEGCVARFAVQLEAGEMLSKKEKIEFKLEILRRVREASISEAETATIVAEVLWGSSP</sequence>
<name>A0A2P5WPI6_GOSBA</name>
<evidence type="ECO:0000259" key="8">
    <source>
        <dbReference type="PROSITE" id="PS50103"/>
    </source>
</evidence>
<dbReference type="OrthoDB" id="779821at2759"/>
<dbReference type="GO" id="GO:0003677">
    <property type="term" value="F:DNA binding"/>
    <property type="evidence" value="ECO:0007669"/>
    <property type="project" value="UniProtKB-KW"/>
</dbReference>
<dbReference type="PANTHER" id="PTHR35834">
    <property type="entry name" value="ARMADILLO-TYPE FOLD PROTEIN-RELATED"/>
    <property type="match status" value="1"/>
</dbReference>
<evidence type="ECO:0000313" key="9">
    <source>
        <dbReference type="EMBL" id="PPR93004.1"/>
    </source>
</evidence>
<feature type="region of interest" description="Disordered" evidence="7">
    <location>
        <begin position="602"/>
        <end position="622"/>
    </location>
</feature>
<organism evidence="9 10">
    <name type="scientific">Gossypium barbadense</name>
    <name type="common">Sea Island cotton</name>
    <name type="synonym">Hibiscus barbadensis</name>
    <dbReference type="NCBI Taxonomy" id="3634"/>
    <lineage>
        <taxon>Eukaryota</taxon>
        <taxon>Viridiplantae</taxon>
        <taxon>Streptophyta</taxon>
        <taxon>Embryophyta</taxon>
        <taxon>Tracheophyta</taxon>
        <taxon>Spermatophyta</taxon>
        <taxon>Magnoliopsida</taxon>
        <taxon>eudicotyledons</taxon>
        <taxon>Gunneridae</taxon>
        <taxon>Pentapetalae</taxon>
        <taxon>rosids</taxon>
        <taxon>malvids</taxon>
        <taxon>Malvales</taxon>
        <taxon>Malvaceae</taxon>
        <taxon>Malvoideae</taxon>
        <taxon>Gossypium</taxon>
    </lineage>
</organism>
<dbReference type="FunFam" id="3.30.1370.210:FF:000009">
    <property type="entry name" value="Zinc finger CCCH domain-containing protein 66"/>
    <property type="match status" value="1"/>
</dbReference>
<reference evidence="9 10" key="1">
    <citation type="submission" date="2015-01" db="EMBL/GenBank/DDBJ databases">
        <title>Genome of allotetraploid Gossypium barbadense reveals genomic plasticity and fiber elongation in cotton evolution.</title>
        <authorList>
            <person name="Chen X."/>
            <person name="Liu X."/>
            <person name="Zhao B."/>
            <person name="Zheng H."/>
            <person name="Hu Y."/>
            <person name="Lu G."/>
            <person name="Yang C."/>
            <person name="Chen J."/>
            <person name="Shan C."/>
            <person name="Zhang L."/>
            <person name="Zhou Y."/>
            <person name="Wang L."/>
            <person name="Guo W."/>
            <person name="Bai Y."/>
            <person name="Ruan J."/>
            <person name="Shangguan X."/>
            <person name="Mao Y."/>
            <person name="Jiang J."/>
            <person name="Zhu Y."/>
            <person name="Lei J."/>
            <person name="Kang H."/>
            <person name="Chen S."/>
            <person name="He X."/>
            <person name="Wang R."/>
            <person name="Wang Y."/>
            <person name="Chen J."/>
            <person name="Wang L."/>
            <person name="Yu S."/>
            <person name="Wang B."/>
            <person name="Wei J."/>
            <person name="Song S."/>
            <person name="Lu X."/>
            <person name="Gao Z."/>
            <person name="Gu W."/>
            <person name="Deng X."/>
            <person name="Ma D."/>
            <person name="Wang S."/>
            <person name="Liang W."/>
            <person name="Fang L."/>
            <person name="Cai C."/>
            <person name="Zhu X."/>
            <person name="Zhou B."/>
            <person name="Zhang Y."/>
            <person name="Chen Z."/>
            <person name="Xu S."/>
            <person name="Zhu R."/>
            <person name="Wang S."/>
            <person name="Zhang T."/>
            <person name="Zhao G."/>
        </authorList>
    </citation>
    <scope>NUCLEOTIDE SEQUENCE [LARGE SCALE GENOMIC DNA]</scope>
    <source>
        <strain evidence="10">cv. Xinhai21</strain>
        <tissue evidence="9">Leaf</tissue>
    </source>
</reference>
<evidence type="ECO:0000256" key="1">
    <source>
        <dbReference type="ARBA" id="ARBA00022723"/>
    </source>
</evidence>
<keyword evidence="4 6" id="KW-0862">Zinc</keyword>
<dbReference type="Pfam" id="PF00642">
    <property type="entry name" value="zf-CCCH"/>
    <property type="match status" value="1"/>
</dbReference>
<accession>A0A2P5WPI6</accession>
<protein>
    <recommendedName>
        <fullName evidence="8">C3H1-type domain-containing protein</fullName>
    </recommendedName>
</protein>
<dbReference type="PANTHER" id="PTHR35834:SF3">
    <property type="entry name" value="ARM REPEAT SUPERFAMILY PROTEIN"/>
    <property type="match status" value="1"/>
</dbReference>
<keyword evidence="2" id="KW-0677">Repeat</keyword>
<dbReference type="EMBL" id="KZ666907">
    <property type="protein sequence ID" value="PPR93004.1"/>
    <property type="molecule type" value="Genomic_DNA"/>
</dbReference>